<evidence type="ECO:0000313" key="8">
    <source>
        <dbReference type="Proteomes" id="UP000198921"/>
    </source>
</evidence>
<keyword evidence="8" id="KW-1185">Reference proteome</keyword>
<dbReference type="SUPFAM" id="SSF46689">
    <property type="entry name" value="Homeodomain-like"/>
    <property type="match status" value="1"/>
</dbReference>
<dbReference type="PROSITE" id="PS01081">
    <property type="entry name" value="HTH_TETR_1"/>
    <property type="match status" value="1"/>
</dbReference>
<evidence type="ECO:0000256" key="1">
    <source>
        <dbReference type="ARBA" id="ARBA00022491"/>
    </source>
</evidence>
<dbReference type="PANTHER" id="PTHR30055:SF229">
    <property type="entry name" value="HTH-TYPE TRANSCRIPTIONAL REPRESSOR RV1474C"/>
    <property type="match status" value="1"/>
</dbReference>
<dbReference type="PANTHER" id="PTHR30055">
    <property type="entry name" value="HTH-TYPE TRANSCRIPTIONAL REGULATOR RUTR"/>
    <property type="match status" value="1"/>
</dbReference>
<dbReference type="STRING" id="1137993.SAMN05660209_03442"/>
<dbReference type="SUPFAM" id="SSF48498">
    <property type="entry name" value="Tetracyclin repressor-like, C-terminal domain"/>
    <property type="match status" value="1"/>
</dbReference>
<feature type="domain" description="HTH tetR-type" evidence="6">
    <location>
        <begin position="7"/>
        <end position="67"/>
    </location>
</feature>
<evidence type="ECO:0000256" key="2">
    <source>
        <dbReference type="ARBA" id="ARBA00023015"/>
    </source>
</evidence>
<dbReference type="GO" id="GO:0000976">
    <property type="term" value="F:transcription cis-regulatory region binding"/>
    <property type="evidence" value="ECO:0007669"/>
    <property type="project" value="TreeGrafter"/>
</dbReference>
<dbReference type="InterPro" id="IPR039538">
    <property type="entry name" value="BetI_C"/>
</dbReference>
<dbReference type="InterPro" id="IPR023772">
    <property type="entry name" value="DNA-bd_HTH_TetR-type_CS"/>
</dbReference>
<dbReference type="EMBL" id="FNOT01000010">
    <property type="protein sequence ID" value="SDY68616.1"/>
    <property type="molecule type" value="Genomic_DNA"/>
</dbReference>
<evidence type="ECO:0000313" key="7">
    <source>
        <dbReference type="EMBL" id="SDY68616.1"/>
    </source>
</evidence>
<gene>
    <name evidence="7" type="ORF">SAMN05660209_03442</name>
</gene>
<sequence length="201" mass="21666">MTADHLENRRQEIVRAALRCFAREGFHATSVRDVVRESGLSAGAVYSYFPSKAELVAGAVEPILEALTGVLDAVVVDTDRSPEPGRTPAEAVAEVLRRIYPLAVGGEVDYTRVAVTAWAEGLRDPAVRAIAEQTYGTVRGRLTDRVATWRDAGHLAADVDAEALGQVLFSTLVGFVLQHALLGDVDLDRYATAVCLLLPRP</sequence>
<reference evidence="8" key="1">
    <citation type="submission" date="2016-10" db="EMBL/GenBank/DDBJ databases">
        <authorList>
            <person name="Varghese N."/>
            <person name="Submissions S."/>
        </authorList>
    </citation>
    <scope>NUCLEOTIDE SEQUENCE [LARGE SCALE GENOMIC DNA]</scope>
    <source>
        <strain evidence="8">DSM 45422</strain>
    </source>
</reference>
<evidence type="ECO:0000256" key="5">
    <source>
        <dbReference type="PROSITE-ProRule" id="PRU00335"/>
    </source>
</evidence>
<dbReference type="Pfam" id="PF00440">
    <property type="entry name" value="TetR_N"/>
    <property type="match status" value="1"/>
</dbReference>
<evidence type="ECO:0000259" key="6">
    <source>
        <dbReference type="PROSITE" id="PS50977"/>
    </source>
</evidence>
<keyword evidence="4" id="KW-0804">Transcription</keyword>
<evidence type="ECO:0000256" key="4">
    <source>
        <dbReference type="ARBA" id="ARBA00023163"/>
    </source>
</evidence>
<name>A0A1H3LW82_9ACTN</name>
<dbReference type="PRINTS" id="PR00455">
    <property type="entry name" value="HTHTETR"/>
</dbReference>
<dbReference type="PROSITE" id="PS50977">
    <property type="entry name" value="HTH_TETR_2"/>
    <property type="match status" value="1"/>
</dbReference>
<protein>
    <submittedName>
        <fullName evidence="7">Transcriptional regulator, TetR family</fullName>
    </submittedName>
</protein>
<dbReference type="AlphaFoldDB" id="A0A1H3LW82"/>
<dbReference type="GO" id="GO:0003700">
    <property type="term" value="F:DNA-binding transcription factor activity"/>
    <property type="evidence" value="ECO:0007669"/>
    <property type="project" value="TreeGrafter"/>
</dbReference>
<dbReference type="Pfam" id="PF13977">
    <property type="entry name" value="TetR_C_6"/>
    <property type="match status" value="1"/>
</dbReference>
<dbReference type="InterPro" id="IPR009057">
    <property type="entry name" value="Homeodomain-like_sf"/>
</dbReference>
<feature type="DNA-binding region" description="H-T-H motif" evidence="5">
    <location>
        <begin position="30"/>
        <end position="49"/>
    </location>
</feature>
<proteinExistence type="predicted"/>
<dbReference type="InterPro" id="IPR050109">
    <property type="entry name" value="HTH-type_TetR-like_transc_reg"/>
</dbReference>
<keyword evidence="2" id="KW-0805">Transcription regulation</keyword>
<accession>A0A1H3LW82</accession>
<dbReference type="Gene3D" id="1.10.357.10">
    <property type="entry name" value="Tetracycline Repressor, domain 2"/>
    <property type="match status" value="1"/>
</dbReference>
<keyword evidence="3 5" id="KW-0238">DNA-binding</keyword>
<dbReference type="Proteomes" id="UP000198921">
    <property type="component" value="Unassembled WGS sequence"/>
</dbReference>
<dbReference type="InterPro" id="IPR001647">
    <property type="entry name" value="HTH_TetR"/>
</dbReference>
<keyword evidence="1" id="KW-0678">Repressor</keyword>
<evidence type="ECO:0000256" key="3">
    <source>
        <dbReference type="ARBA" id="ARBA00023125"/>
    </source>
</evidence>
<dbReference type="InterPro" id="IPR036271">
    <property type="entry name" value="Tet_transcr_reg_TetR-rel_C_sf"/>
</dbReference>
<organism evidence="7 8">
    <name type="scientific">Geodermatophilus africanus</name>
    <dbReference type="NCBI Taxonomy" id="1137993"/>
    <lineage>
        <taxon>Bacteria</taxon>
        <taxon>Bacillati</taxon>
        <taxon>Actinomycetota</taxon>
        <taxon>Actinomycetes</taxon>
        <taxon>Geodermatophilales</taxon>
        <taxon>Geodermatophilaceae</taxon>
        <taxon>Geodermatophilus</taxon>
    </lineage>
</organism>